<organism evidence="2 3">
    <name type="scientific">Echinicola jeungdonensis</name>
    <dbReference type="NCBI Taxonomy" id="709343"/>
    <lineage>
        <taxon>Bacteria</taxon>
        <taxon>Pseudomonadati</taxon>
        <taxon>Bacteroidota</taxon>
        <taxon>Cytophagia</taxon>
        <taxon>Cytophagales</taxon>
        <taxon>Cyclobacteriaceae</taxon>
        <taxon>Echinicola</taxon>
    </lineage>
</organism>
<feature type="compositionally biased region" description="Basic and acidic residues" evidence="1">
    <location>
        <begin position="33"/>
        <end position="48"/>
    </location>
</feature>
<keyword evidence="3" id="KW-1185">Reference proteome</keyword>
<protein>
    <submittedName>
        <fullName evidence="2">Uncharacterized protein</fullName>
    </submittedName>
</protein>
<evidence type="ECO:0000256" key="1">
    <source>
        <dbReference type="SAM" id="MobiDB-lite"/>
    </source>
</evidence>
<dbReference type="EMBL" id="JBHMEW010000062">
    <property type="protein sequence ID" value="MFB9212544.1"/>
    <property type="molecule type" value="Genomic_DNA"/>
</dbReference>
<evidence type="ECO:0000313" key="2">
    <source>
        <dbReference type="EMBL" id="MFB9212544.1"/>
    </source>
</evidence>
<dbReference type="RefSeq" id="WP_290249397.1">
    <property type="nucleotide sequence ID" value="NZ_JAUFQT010000002.1"/>
</dbReference>
<evidence type="ECO:0000313" key="3">
    <source>
        <dbReference type="Proteomes" id="UP001589654"/>
    </source>
</evidence>
<name>A0ABV5J6V5_9BACT</name>
<sequence length="162" mass="18500">MHYSPQTFHPPAKSKKAIHKPFFEPKSTAVSVRENKEKASQKPHALDLGKVETAEAPQEEFLQKSDDSHYFTGTVIIGEGCRLEDFKMIPGLDNEPLYTPTSRVITHIDGFWYRQMSDSWFKIPNGATVSVECDESRRLSYEVIVNVPFFSPEWVRGSGYPF</sequence>
<reference evidence="2 3" key="1">
    <citation type="submission" date="2024-09" db="EMBL/GenBank/DDBJ databases">
        <authorList>
            <person name="Sun Q."/>
            <person name="Mori K."/>
        </authorList>
    </citation>
    <scope>NUCLEOTIDE SEQUENCE [LARGE SCALE GENOMIC DNA]</scope>
    <source>
        <strain evidence="2 3">CECT 7682</strain>
    </source>
</reference>
<proteinExistence type="predicted"/>
<dbReference type="Proteomes" id="UP001589654">
    <property type="component" value="Unassembled WGS sequence"/>
</dbReference>
<accession>A0ABV5J6V5</accession>
<feature type="region of interest" description="Disordered" evidence="1">
    <location>
        <begin position="29"/>
        <end position="48"/>
    </location>
</feature>
<comment type="caution">
    <text evidence="2">The sequence shown here is derived from an EMBL/GenBank/DDBJ whole genome shotgun (WGS) entry which is preliminary data.</text>
</comment>
<gene>
    <name evidence="2" type="ORF">ACFFUR_12065</name>
</gene>
<feature type="region of interest" description="Disordered" evidence="1">
    <location>
        <begin position="1"/>
        <end position="21"/>
    </location>
</feature>